<name>A0A0Q2XIF1_9MICC</name>
<dbReference type="PATRIC" id="fig|37923.10.peg.1240"/>
<evidence type="ECO:0000313" key="2">
    <source>
        <dbReference type="EMBL" id="OAX52841.1"/>
    </source>
</evidence>
<dbReference type="AlphaFoldDB" id="A0A0Q2XIF1"/>
<evidence type="ECO:0000259" key="1">
    <source>
        <dbReference type="Pfam" id="PF13223"/>
    </source>
</evidence>
<feature type="domain" description="DUF4031" evidence="1">
    <location>
        <begin position="3"/>
        <end position="77"/>
    </location>
</feature>
<reference evidence="2" key="2">
    <citation type="submission" date="2016-04" db="EMBL/GenBank/DDBJ databases">
        <authorList>
            <person name="Evans L.H."/>
            <person name="Alamgir A."/>
            <person name="Owens N."/>
            <person name="Weber N.D."/>
            <person name="Virtaneva K."/>
            <person name="Barbian K."/>
            <person name="Babar A."/>
            <person name="Rosenke K."/>
        </authorList>
    </citation>
    <scope>NUCLEOTIDE SEQUENCE [LARGE SCALE GENOMIC DNA]</scope>
    <source>
        <strain evidence="2">RUTW2-3</strain>
    </source>
</reference>
<dbReference type="Proteomes" id="UP000594975">
    <property type="component" value="Chromosome"/>
</dbReference>
<proteinExistence type="predicted"/>
<reference evidence="4" key="1">
    <citation type="submission" date="2016-04" db="EMBL/GenBank/DDBJ databases">
        <authorList>
            <person name="Waterworth S."/>
            <person name="Matcher G."/>
        </authorList>
    </citation>
    <scope>NUCLEOTIDE SEQUENCE [LARGE SCALE GENOMIC DNA]</scope>
    <source>
        <strain evidence="4">RuSp02-3</strain>
    </source>
</reference>
<dbReference type="EMBL" id="CP065738">
    <property type="protein sequence ID" value="QPT52919.1"/>
    <property type="molecule type" value="Genomic_DNA"/>
</dbReference>
<dbReference type="EMBL" id="LJBJ02000001">
    <property type="protein sequence ID" value="OAX52841.1"/>
    <property type="molecule type" value="Genomic_DNA"/>
</dbReference>
<dbReference type="PANTHER" id="PTHR21174">
    <property type="match status" value="1"/>
</dbReference>
<dbReference type="Proteomes" id="UP000053171">
    <property type="component" value="Unassembled WGS sequence"/>
</dbReference>
<evidence type="ECO:0000313" key="3">
    <source>
        <dbReference type="EMBL" id="QPT52919.1"/>
    </source>
</evidence>
<dbReference type="GeneID" id="61262973"/>
<dbReference type="SUPFAM" id="SSF109604">
    <property type="entry name" value="HD-domain/PDEase-like"/>
    <property type="match status" value="1"/>
</dbReference>
<dbReference type="PANTHER" id="PTHR21174:SF0">
    <property type="entry name" value="HD PHOSPHOHYDROLASE FAMILY PROTEIN-RELATED"/>
    <property type="match status" value="1"/>
</dbReference>
<dbReference type="InterPro" id="IPR009218">
    <property type="entry name" value="HD_phosphohydro"/>
</dbReference>
<dbReference type="InterPro" id="IPR025109">
    <property type="entry name" value="DUF4031"/>
</dbReference>
<accession>A0A0Q2XIF1</accession>
<gene>
    <name evidence="2" type="ORF">AN277_0200170</name>
    <name evidence="3" type="ORF">I6G21_06225</name>
</gene>
<reference evidence="2 4" key="3">
    <citation type="submission" date="2016-06" db="EMBL/GenBank/DDBJ databases">
        <title>Identification of putative biosynthetic pathways for the production of bioactive secondary metabolites by the marine actinomycete Kocuria kristinae RUTW2-3.</title>
        <authorList>
            <person name="Waterworth S.C."/>
            <person name="Walmsley T.A."/>
            <person name="Matongo T."/>
            <person name="Davies-Coleman M.T."/>
            <person name="Dorrington R.A."/>
        </authorList>
    </citation>
    <scope>NUCLEOTIDE SEQUENCE [LARGE SCALE GENOMIC DNA]</scope>
    <source>
        <strain evidence="4">RuSp02-3</strain>
        <strain evidence="2">RUTW2-3</strain>
    </source>
</reference>
<sequence length="313" mass="34812">MAVLIDPPLWPAHGTVFSHLVSDRDLTELHALAAAAGISPRAFDRDHYDVPAHRRQELIELGAQPVSAAQLTRRLRASGLRIPARERPERIRAGLLRAWDRAFPAWAGHGGALLARWEEEHRAYHDSVHLREVLERLDGPLAPEREKDRTVLALAAWYHDAVYRGAPGADEQDSAALLEEEARHLPTGEGAPSSETVRRAAALVRATAAHARSAEADPLWPALHDADLGILAADLGRYRRYVEGVRREYAHVPEGQFRTRRAMILRELIGGPHVFLTPAGRARWEEAARANVNRELAELEGGSAPEAQRPRRR</sequence>
<evidence type="ECO:0000313" key="4">
    <source>
        <dbReference type="Proteomes" id="UP000053171"/>
    </source>
</evidence>
<dbReference type="Pfam" id="PF13223">
    <property type="entry name" value="DUF4031"/>
    <property type="match status" value="1"/>
</dbReference>
<evidence type="ECO:0000313" key="5">
    <source>
        <dbReference type="Proteomes" id="UP000594975"/>
    </source>
</evidence>
<dbReference type="KEGG" id="rkr:I6G21_06225"/>
<reference evidence="3 5" key="4">
    <citation type="submission" date="2020-12" db="EMBL/GenBank/DDBJ databases">
        <title>FDA dAtabase for Regulatory Grade micrObial Sequences (FDA-ARGOS): Supporting development and validation of Infectious Disease Dx tests.</title>
        <authorList>
            <person name="Sproer C."/>
            <person name="Gronow S."/>
            <person name="Severitt S."/>
            <person name="Schroder I."/>
            <person name="Tallon L."/>
            <person name="Sadzewicz L."/>
            <person name="Zhao X."/>
            <person name="Boylan J."/>
            <person name="Ott S."/>
            <person name="Bowen H."/>
            <person name="Vavikolanu K."/>
            <person name="Mehta A."/>
            <person name="Aluvathingal J."/>
            <person name="Nadendla S."/>
            <person name="Lowell S."/>
            <person name="Myers T."/>
            <person name="Yan Y."/>
            <person name="Sichtig H."/>
        </authorList>
    </citation>
    <scope>NUCLEOTIDE SEQUENCE [LARGE SCALE GENOMIC DNA]</scope>
    <source>
        <strain evidence="3 5">FDAARGOS_864</strain>
    </source>
</reference>
<organism evidence="2 4">
    <name type="scientific">Rothia kristinae</name>
    <dbReference type="NCBI Taxonomy" id="37923"/>
    <lineage>
        <taxon>Bacteria</taxon>
        <taxon>Bacillati</taxon>
        <taxon>Actinomycetota</taxon>
        <taxon>Actinomycetes</taxon>
        <taxon>Micrococcales</taxon>
        <taxon>Micrococcaceae</taxon>
        <taxon>Rothia</taxon>
    </lineage>
</organism>
<dbReference type="RefSeq" id="WP_055684266.1">
    <property type="nucleotide sequence ID" value="NZ_CP065738.1"/>
</dbReference>
<dbReference type="Gene3D" id="1.10.3210.50">
    <property type="match status" value="1"/>
</dbReference>
<protein>
    <submittedName>
        <fullName evidence="3">DUF4031 domain-containing protein</fullName>
    </submittedName>
</protein>
<keyword evidence="4" id="KW-1185">Reference proteome</keyword>